<dbReference type="Gene3D" id="3.40.50.1820">
    <property type="entry name" value="alpha/beta hydrolase"/>
    <property type="match status" value="1"/>
</dbReference>
<keyword evidence="1" id="KW-0012">Acyltransferase</keyword>
<evidence type="ECO:0000313" key="1">
    <source>
        <dbReference type="EMBL" id="NYD35924.1"/>
    </source>
</evidence>
<proteinExistence type="predicted"/>
<dbReference type="EC" id="2.3.1.-" evidence="1"/>
<accession>A0A7Y9DV09</accession>
<dbReference type="InterPro" id="IPR029058">
    <property type="entry name" value="AB_hydrolase_fold"/>
</dbReference>
<evidence type="ECO:0000313" key="2">
    <source>
        <dbReference type="Proteomes" id="UP000535890"/>
    </source>
</evidence>
<dbReference type="EMBL" id="JACCBN010000001">
    <property type="protein sequence ID" value="NYD35924.1"/>
    <property type="molecule type" value="Genomic_DNA"/>
</dbReference>
<dbReference type="GO" id="GO:0016746">
    <property type="term" value="F:acyltransferase activity"/>
    <property type="evidence" value="ECO:0007669"/>
    <property type="project" value="UniProtKB-KW"/>
</dbReference>
<dbReference type="PANTHER" id="PTHR36837">
    <property type="entry name" value="POLY(3-HYDROXYALKANOATE) POLYMERASE SUBUNIT PHAC"/>
    <property type="match status" value="1"/>
</dbReference>
<comment type="caution">
    <text evidence="1">The sequence shown here is derived from an EMBL/GenBank/DDBJ whole genome shotgun (WGS) entry which is preliminary data.</text>
</comment>
<protein>
    <submittedName>
        <fullName evidence="1">Polyhydroxyalkanoate synthase</fullName>
        <ecNumber evidence="1">2.3.1.-</ecNumber>
    </submittedName>
</protein>
<gene>
    <name evidence="1" type="ORF">BJ983_002026</name>
</gene>
<keyword evidence="2" id="KW-1185">Reference proteome</keyword>
<organism evidence="1 2">
    <name type="scientific">Actinomycetospora corticicola</name>
    <dbReference type="NCBI Taxonomy" id="663602"/>
    <lineage>
        <taxon>Bacteria</taxon>
        <taxon>Bacillati</taxon>
        <taxon>Actinomycetota</taxon>
        <taxon>Actinomycetes</taxon>
        <taxon>Pseudonocardiales</taxon>
        <taxon>Pseudonocardiaceae</taxon>
        <taxon>Actinomycetospora</taxon>
    </lineage>
</organism>
<dbReference type="AlphaFoldDB" id="A0A7Y9DV09"/>
<keyword evidence="1" id="KW-0808">Transferase</keyword>
<dbReference type="SUPFAM" id="SSF53474">
    <property type="entry name" value="alpha/beta-Hydrolases"/>
    <property type="match status" value="1"/>
</dbReference>
<name>A0A7Y9DV09_9PSEU</name>
<dbReference type="RefSeq" id="WP_179793679.1">
    <property type="nucleotide sequence ID" value="NZ_BAABHP010000007.1"/>
</dbReference>
<sequence length="378" mass="40781">MSDARTPAPAGDHDHTPTVLDAALREAGTAFGRLSSAVGNVWDRLWEGHLADTTRRPRTTLTGGRGWSLHRYAAVPGAPVVGNPVLLIPPLGAPDLAFDLRRGNSLVEFLLEHGRTVYIVTYDAAFWRGRRRGLETWVDDVLPAAIEAAHADADDAGDLHLAGWSLGGLFVLLTLAAHDLPVASGTAFAAPVDVDKVPIVAPFRSIAEYTGGAIFTTAYRVLGGFPAPAVRAAFQLVSADRYVTKPITVLTHLDDRDLLEQMEAVDVLMHNMVAYPGRAFGQVFHHVIRGNEIARDAVHVGGRRVRLADVEDPILLIAGADDGIAPVDSVRKGVELLTKSPDLRFEIEPGGHLGVLTGRRAKTHTWPVFLDFMADHDD</sequence>
<dbReference type="PANTHER" id="PTHR36837:SF2">
    <property type="entry name" value="POLY(3-HYDROXYALKANOATE) POLYMERASE SUBUNIT PHAC"/>
    <property type="match status" value="1"/>
</dbReference>
<dbReference type="Proteomes" id="UP000535890">
    <property type="component" value="Unassembled WGS sequence"/>
</dbReference>
<dbReference type="InterPro" id="IPR051321">
    <property type="entry name" value="PHA/PHB_synthase"/>
</dbReference>
<reference evidence="1 2" key="1">
    <citation type="submission" date="2020-07" db="EMBL/GenBank/DDBJ databases">
        <title>Sequencing the genomes of 1000 actinobacteria strains.</title>
        <authorList>
            <person name="Klenk H.-P."/>
        </authorList>
    </citation>
    <scope>NUCLEOTIDE SEQUENCE [LARGE SCALE GENOMIC DNA]</scope>
    <source>
        <strain evidence="1 2">DSM 45772</strain>
    </source>
</reference>